<evidence type="ECO:0000313" key="1">
    <source>
        <dbReference type="EMBL" id="MCL1630801.1"/>
    </source>
</evidence>
<dbReference type="EMBL" id="JAMAST010000001">
    <property type="protein sequence ID" value="MCL1630801.1"/>
    <property type="molecule type" value="Genomic_DNA"/>
</dbReference>
<proteinExistence type="predicted"/>
<keyword evidence="2" id="KW-1185">Reference proteome</keyword>
<protein>
    <submittedName>
        <fullName evidence="1">DUF3231 family protein</fullName>
    </submittedName>
</protein>
<dbReference type="InterPro" id="IPR012347">
    <property type="entry name" value="Ferritin-like"/>
</dbReference>
<dbReference type="Proteomes" id="UP001203004">
    <property type="component" value="Unassembled WGS sequence"/>
</dbReference>
<reference evidence="1 2" key="1">
    <citation type="submission" date="2022-05" db="EMBL/GenBank/DDBJ databases">
        <title>Sporolactobacillus sp nov CPB3-1, isolated from tree bark (Mangifera indica L.).</title>
        <authorList>
            <person name="Phuengjayaem S."/>
            <person name="Tanasupawat S."/>
        </authorList>
    </citation>
    <scope>NUCLEOTIDE SEQUENCE [LARGE SCALE GENOMIC DNA]</scope>
    <source>
        <strain evidence="1 2">CPB3-1</strain>
    </source>
</reference>
<organism evidence="1 2">
    <name type="scientific">Sporolactobacillus mangiferae</name>
    <dbReference type="NCBI Taxonomy" id="2940498"/>
    <lineage>
        <taxon>Bacteria</taxon>
        <taxon>Bacillati</taxon>
        <taxon>Bacillota</taxon>
        <taxon>Bacilli</taxon>
        <taxon>Bacillales</taxon>
        <taxon>Sporolactobacillaceae</taxon>
        <taxon>Sporolactobacillus</taxon>
    </lineage>
</organism>
<accession>A0ABT0M7G5</accession>
<name>A0ABT0M7G5_9BACL</name>
<dbReference type="Pfam" id="PF11553">
    <property type="entry name" value="DUF3231"/>
    <property type="match status" value="1"/>
</dbReference>
<dbReference type="InterPro" id="IPR021617">
    <property type="entry name" value="DUF3231"/>
</dbReference>
<dbReference type="Gene3D" id="1.20.1260.10">
    <property type="match status" value="1"/>
</dbReference>
<evidence type="ECO:0000313" key="2">
    <source>
        <dbReference type="Proteomes" id="UP001203004"/>
    </source>
</evidence>
<sequence>MVNIPDIMSATVDTIKRLSDNEEPPVHVGEAMACWTYLTHLDAVLVFCQIEMNTTKDQEVKQVVKESVDLALKHQKELLEFAKKEHIPPSKGYQKKPEGNPDAVPNSVKLTDEEIMNTVQINILVGFEQSAKNVVQSLRTDLQMLYFKNMADLIVIGNKIRKLCEKKGWIKTPPTYNPAIPAQQ</sequence>
<comment type="caution">
    <text evidence="1">The sequence shown here is derived from an EMBL/GenBank/DDBJ whole genome shotgun (WGS) entry which is preliminary data.</text>
</comment>
<gene>
    <name evidence="1" type="ORF">M3N64_02440</name>
</gene>
<dbReference type="RefSeq" id="WP_249096811.1">
    <property type="nucleotide sequence ID" value="NZ_JAMAST010000001.1"/>
</dbReference>